<dbReference type="Pfam" id="PF00106">
    <property type="entry name" value="adh_short"/>
    <property type="match status" value="1"/>
</dbReference>
<dbReference type="PANTHER" id="PTHR43313">
    <property type="entry name" value="SHORT-CHAIN DEHYDROGENASE/REDUCTASE FAMILY 9C"/>
    <property type="match status" value="1"/>
</dbReference>
<dbReference type="GO" id="GO:0008202">
    <property type="term" value="P:steroid metabolic process"/>
    <property type="evidence" value="ECO:0007669"/>
    <property type="project" value="TreeGrafter"/>
</dbReference>
<keyword evidence="4" id="KW-1185">Reference proteome</keyword>
<evidence type="ECO:0000256" key="1">
    <source>
        <dbReference type="ARBA" id="ARBA00023002"/>
    </source>
</evidence>
<gene>
    <name evidence="3" type="ORF">LARSCL_LOCUS7830</name>
</gene>
<keyword evidence="1" id="KW-0560">Oxidoreductase</keyword>
<evidence type="ECO:0000313" key="3">
    <source>
        <dbReference type="EMBL" id="CAL1274990.1"/>
    </source>
</evidence>
<evidence type="ECO:0000313" key="4">
    <source>
        <dbReference type="Proteomes" id="UP001497382"/>
    </source>
</evidence>
<evidence type="ECO:0008006" key="5">
    <source>
        <dbReference type="Google" id="ProtNLM"/>
    </source>
</evidence>
<evidence type="ECO:0000256" key="2">
    <source>
        <dbReference type="RuleBase" id="RU000363"/>
    </source>
</evidence>
<dbReference type="InterPro" id="IPR002347">
    <property type="entry name" value="SDR_fam"/>
</dbReference>
<dbReference type="AlphaFoldDB" id="A0AAV1ZT35"/>
<reference evidence="3 4" key="1">
    <citation type="submission" date="2024-04" db="EMBL/GenBank/DDBJ databases">
        <authorList>
            <person name="Rising A."/>
            <person name="Reimegard J."/>
            <person name="Sonavane S."/>
            <person name="Akerstrom W."/>
            <person name="Nylinder S."/>
            <person name="Hedman E."/>
            <person name="Kallberg Y."/>
        </authorList>
    </citation>
    <scope>NUCLEOTIDE SEQUENCE [LARGE SCALE GENOMIC DNA]</scope>
</reference>
<comment type="similarity">
    <text evidence="2">Belongs to the short-chain dehydrogenases/reductases (SDR) family.</text>
</comment>
<dbReference type="InterPro" id="IPR036291">
    <property type="entry name" value="NAD(P)-bd_dom_sf"/>
</dbReference>
<proteinExistence type="inferred from homology"/>
<dbReference type="InterPro" id="IPR020904">
    <property type="entry name" value="Sc_DH/Rdtase_CS"/>
</dbReference>
<dbReference type="EMBL" id="CAXIEN010000081">
    <property type="protein sequence ID" value="CAL1274990.1"/>
    <property type="molecule type" value="Genomic_DNA"/>
</dbReference>
<dbReference type="SUPFAM" id="SSF51735">
    <property type="entry name" value="NAD(P)-binding Rossmann-fold domains"/>
    <property type="match status" value="1"/>
</dbReference>
<dbReference type="GO" id="GO:0016491">
    <property type="term" value="F:oxidoreductase activity"/>
    <property type="evidence" value="ECO:0007669"/>
    <property type="project" value="UniProtKB-KW"/>
</dbReference>
<name>A0AAV1ZT35_9ARAC</name>
<organism evidence="3 4">
    <name type="scientific">Larinioides sclopetarius</name>
    <dbReference type="NCBI Taxonomy" id="280406"/>
    <lineage>
        <taxon>Eukaryota</taxon>
        <taxon>Metazoa</taxon>
        <taxon>Ecdysozoa</taxon>
        <taxon>Arthropoda</taxon>
        <taxon>Chelicerata</taxon>
        <taxon>Arachnida</taxon>
        <taxon>Araneae</taxon>
        <taxon>Araneomorphae</taxon>
        <taxon>Entelegynae</taxon>
        <taxon>Araneoidea</taxon>
        <taxon>Araneidae</taxon>
        <taxon>Larinioides</taxon>
    </lineage>
</organism>
<dbReference type="PANTHER" id="PTHR43313:SF36">
    <property type="entry name" value="D-BETA-HYDROXYBUTYRATE DEHYDROGENASE, MITOCHONDRIAL"/>
    <property type="match status" value="1"/>
</dbReference>
<dbReference type="PROSITE" id="PS00061">
    <property type="entry name" value="ADH_SHORT"/>
    <property type="match status" value="1"/>
</dbReference>
<dbReference type="Proteomes" id="UP001497382">
    <property type="component" value="Unassembled WGS sequence"/>
</dbReference>
<comment type="caution">
    <text evidence="3">The sequence shown here is derived from an EMBL/GenBank/DDBJ whole genome shotgun (WGS) entry which is preliminary data.</text>
</comment>
<protein>
    <recommendedName>
        <fullName evidence="5">Estradiol 17-beta-dehydrogenase 2</fullName>
    </recommendedName>
</protein>
<dbReference type="PRINTS" id="PR00081">
    <property type="entry name" value="GDHRDH"/>
</dbReference>
<sequence length="303" mass="33812">MFDMENVDLNNAISYSCDSGFGHELVKRLDSKGFHVFATCLFPSGPGALELQKSCSSKLQILHLDVTQAESVKKAAIYVKENLGSSEMWAVVNNAGILKGFSLEFSTMDDFENCINVNFLGMVRVTKEFVPLLKKAKGRVVNITSIVGEVPSPFMAPYASSKYAAVGFTDCIRPELDMWGVSVVSIEPETFKTGLTAAETINSMADSALKNMGTSVIKEYGEDYIESFKRLRSYCFYLCSDKISLVIDDLVSAVTLKHPKLTYKPRINILRRFFCLCYEVMPRETQEEIHSVKLVSRDGVMVF</sequence>
<dbReference type="PRINTS" id="PR00080">
    <property type="entry name" value="SDRFAMILY"/>
</dbReference>
<dbReference type="Gene3D" id="3.40.50.720">
    <property type="entry name" value="NAD(P)-binding Rossmann-like Domain"/>
    <property type="match status" value="1"/>
</dbReference>
<accession>A0AAV1ZT35</accession>